<dbReference type="InterPro" id="IPR021027">
    <property type="entry name" value="Transposase_put_HTH"/>
</dbReference>
<evidence type="ECO:0000259" key="10">
    <source>
        <dbReference type="Pfam" id="PF12323"/>
    </source>
</evidence>
<evidence type="ECO:0000256" key="4">
    <source>
        <dbReference type="ARBA" id="ARBA00022833"/>
    </source>
</evidence>
<feature type="region of interest" description="Disordered" evidence="7">
    <location>
        <begin position="215"/>
        <end position="241"/>
    </location>
</feature>
<dbReference type="GO" id="GO:0003677">
    <property type="term" value="F:DNA binding"/>
    <property type="evidence" value="ECO:0007669"/>
    <property type="project" value="UniProtKB-KW"/>
</dbReference>
<feature type="domain" description="Probable transposase IS891/IS1136/IS1341" evidence="8">
    <location>
        <begin position="174"/>
        <end position="289"/>
    </location>
</feature>
<evidence type="ECO:0000256" key="5">
    <source>
        <dbReference type="ARBA" id="ARBA00023125"/>
    </source>
</evidence>
<dbReference type="GO" id="GO:0046872">
    <property type="term" value="F:metal ion binding"/>
    <property type="evidence" value="ECO:0007669"/>
    <property type="project" value="UniProtKB-KW"/>
</dbReference>
<evidence type="ECO:0000256" key="7">
    <source>
        <dbReference type="SAM" id="MobiDB-lite"/>
    </source>
</evidence>
<keyword evidence="5" id="KW-0238">DNA-binding</keyword>
<name>A0A951PMW0_9CYAN</name>
<dbReference type="InterPro" id="IPR010095">
    <property type="entry name" value="Cas12f1-like_TNB"/>
</dbReference>
<reference evidence="11" key="2">
    <citation type="journal article" date="2022" name="Microbiol. Resour. Announc.">
        <title>Metagenome Sequencing to Explore Phylogenomics of Terrestrial Cyanobacteria.</title>
        <authorList>
            <person name="Ward R.D."/>
            <person name="Stajich J.E."/>
            <person name="Johansen J.R."/>
            <person name="Huntemann M."/>
            <person name="Clum A."/>
            <person name="Foster B."/>
            <person name="Foster B."/>
            <person name="Roux S."/>
            <person name="Palaniappan K."/>
            <person name="Varghese N."/>
            <person name="Mukherjee S."/>
            <person name="Reddy T.B.K."/>
            <person name="Daum C."/>
            <person name="Copeland A."/>
            <person name="Chen I.A."/>
            <person name="Ivanova N.N."/>
            <person name="Kyrpides N.C."/>
            <person name="Shapiro N."/>
            <person name="Eloe-Fadrosh E.A."/>
            <person name="Pietrasiak N."/>
        </authorList>
    </citation>
    <scope>NUCLEOTIDE SEQUENCE</scope>
    <source>
        <strain evidence="11">CPER-KK1</strain>
    </source>
</reference>
<protein>
    <submittedName>
        <fullName evidence="11">Transposase</fullName>
    </submittedName>
</protein>
<keyword evidence="6" id="KW-0233">DNA recombination</keyword>
<gene>
    <name evidence="11" type="ORF">KME25_16845</name>
</gene>
<comment type="similarity">
    <text evidence="1">In the C-terminal section; belongs to the transposase 35 family.</text>
</comment>
<dbReference type="Pfam" id="PF01385">
    <property type="entry name" value="OrfB_IS605"/>
    <property type="match status" value="1"/>
</dbReference>
<dbReference type="Pfam" id="PF12323">
    <property type="entry name" value="HTH_OrfB_IS605"/>
    <property type="match status" value="1"/>
</dbReference>
<dbReference type="Proteomes" id="UP000753908">
    <property type="component" value="Unassembled WGS sequence"/>
</dbReference>
<keyword evidence="4" id="KW-0862">Zinc</keyword>
<dbReference type="EMBL" id="JAHHIF010000021">
    <property type="protein sequence ID" value="MBW4546094.1"/>
    <property type="molecule type" value="Genomic_DNA"/>
</dbReference>
<evidence type="ECO:0000259" key="8">
    <source>
        <dbReference type="Pfam" id="PF01385"/>
    </source>
</evidence>
<dbReference type="AlphaFoldDB" id="A0A951PMW0"/>
<sequence>MPTRRTTFRLYPTNSQEQKLRFCRAMHKELYNWALSNRKTQYQKFGNKVDYYQQQGSLPAFKEVWTEYKLLNAGSLQATLKRVDFAYQRFFQGLGKYPRFKSIRHYSGWTYPDGRQCFKLHTTSVNGYLELGDLGIQVQMRGKARVWGRPTTCTIVYRNNKWYASITVDVPSIERELGIGAIGIDIGCNAALAITDGETHQLIKAPKFLRKAETRIKHASKSKRRKRAPNRKSKTKASRRWKKAASRVSKIIAQVANQRQNWVHQVAVEITRSNSLVATEKLEVKNMTRKAKKGKRRRQKAGLNKSILDVGFGMLKSAIKYKVEEGDGQFIEVPTKKVKPSQTCPKCGHQHPKTLDERIHQCSECGYQQNRDIASAEVCLYWVKGTLPGLGTNLVGADGSSSTSSPKGRKSCGGMKQLAQKKRQKSQPAVGDAETPTSA</sequence>
<evidence type="ECO:0000259" key="9">
    <source>
        <dbReference type="Pfam" id="PF07282"/>
    </source>
</evidence>
<dbReference type="GO" id="GO:0006310">
    <property type="term" value="P:DNA recombination"/>
    <property type="evidence" value="ECO:0007669"/>
    <property type="project" value="UniProtKB-KW"/>
</dbReference>
<dbReference type="InterPro" id="IPR001959">
    <property type="entry name" value="Transposase"/>
</dbReference>
<evidence type="ECO:0000313" key="12">
    <source>
        <dbReference type="Proteomes" id="UP000753908"/>
    </source>
</evidence>
<reference evidence="11" key="1">
    <citation type="submission" date="2021-05" db="EMBL/GenBank/DDBJ databases">
        <authorList>
            <person name="Pietrasiak N."/>
            <person name="Ward R."/>
            <person name="Stajich J.E."/>
            <person name="Kurbessoian T."/>
        </authorList>
    </citation>
    <scope>NUCLEOTIDE SEQUENCE</scope>
    <source>
        <strain evidence="11">CPER-KK1</strain>
    </source>
</reference>
<dbReference type="Pfam" id="PF07282">
    <property type="entry name" value="Cas12f1-like_TNB"/>
    <property type="match status" value="1"/>
</dbReference>
<evidence type="ECO:0000256" key="3">
    <source>
        <dbReference type="ARBA" id="ARBA00022723"/>
    </source>
</evidence>
<keyword evidence="3" id="KW-0479">Metal-binding</keyword>
<evidence type="ECO:0000256" key="6">
    <source>
        <dbReference type="ARBA" id="ARBA00023172"/>
    </source>
</evidence>
<feature type="domain" description="Cas12f1-like TNB" evidence="9">
    <location>
        <begin position="312"/>
        <end position="376"/>
    </location>
</feature>
<evidence type="ECO:0000313" key="11">
    <source>
        <dbReference type="EMBL" id="MBW4546094.1"/>
    </source>
</evidence>
<feature type="domain" description="Transposase putative helix-turn-helix" evidence="10">
    <location>
        <begin position="3"/>
        <end position="45"/>
    </location>
</feature>
<proteinExistence type="inferred from homology"/>
<accession>A0A951PMW0</accession>
<keyword evidence="2" id="KW-0815">Transposition</keyword>
<comment type="caution">
    <text evidence="11">The sequence shown here is derived from an EMBL/GenBank/DDBJ whole genome shotgun (WGS) entry which is preliminary data.</text>
</comment>
<feature type="compositionally biased region" description="Basic residues" evidence="7">
    <location>
        <begin position="217"/>
        <end position="241"/>
    </location>
</feature>
<evidence type="ECO:0000256" key="1">
    <source>
        <dbReference type="ARBA" id="ARBA00008761"/>
    </source>
</evidence>
<evidence type="ECO:0000256" key="2">
    <source>
        <dbReference type="ARBA" id="ARBA00022578"/>
    </source>
</evidence>
<feature type="region of interest" description="Disordered" evidence="7">
    <location>
        <begin position="394"/>
        <end position="439"/>
    </location>
</feature>
<dbReference type="NCBIfam" id="NF040570">
    <property type="entry name" value="guided_TnpB"/>
    <property type="match status" value="1"/>
</dbReference>
<dbReference type="GO" id="GO:0032196">
    <property type="term" value="P:transposition"/>
    <property type="evidence" value="ECO:0007669"/>
    <property type="project" value="UniProtKB-KW"/>
</dbReference>
<organism evidence="11 12">
    <name type="scientific">Symplocastrum torsivum CPER-KK1</name>
    <dbReference type="NCBI Taxonomy" id="450513"/>
    <lineage>
        <taxon>Bacteria</taxon>
        <taxon>Bacillati</taxon>
        <taxon>Cyanobacteriota</taxon>
        <taxon>Cyanophyceae</taxon>
        <taxon>Oscillatoriophycideae</taxon>
        <taxon>Oscillatoriales</taxon>
        <taxon>Microcoleaceae</taxon>
        <taxon>Symplocastrum</taxon>
    </lineage>
</organism>